<protein>
    <submittedName>
        <fullName evidence="2">Uncharacterized protein</fullName>
    </submittedName>
</protein>
<reference evidence="2 3" key="1">
    <citation type="journal article" date="2011" name="J. Bacteriol.">
        <title>Complete genome sequence of Mycoplasma haemofelis, a hemotropic mycoplasma.</title>
        <authorList>
            <person name="Barker E.N."/>
            <person name="Helps C.R."/>
            <person name="Peters I.R."/>
            <person name="Darby A.C."/>
            <person name="Radford A.D."/>
            <person name="Tasker S."/>
        </authorList>
    </citation>
    <scope>NUCLEOTIDE SEQUENCE [LARGE SCALE GENOMIC DNA]</scope>
    <source>
        <strain evidence="2 3">Langford 1</strain>
    </source>
</reference>
<evidence type="ECO:0000313" key="2">
    <source>
        <dbReference type="EMBL" id="CBY93253.1"/>
    </source>
</evidence>
<dbReference type="EMBL" id="FR773153">
    <property type="protein sequence ID" value="CBY93253.1"/>
    <property type="molecule type" value="Genomic_DNA"/>
</dbReference>
<evidence type="ECO:0000256" key="1">
    <source>
        <dbReference type="SAM" id="MobiDB-lite"/>
    </source>
</evidence>
<organism evidence="2 3">
    <name type="scientific">Mycoplasma haemofelis (strain Langford 1)</name>
    <name type="common">Haemobartonella felis</name>
    <dbReference type="NCBI Taxonomy" id="941640"/>
    <lineage>
        <taxon>Bacteria</taxon>
        <taxon>Bacillati</taxon>
        <taxon>Mycoplasmatota</taxon>
        <taxon>Mollicutes</taxon>
        <taxon>Mycoplasmataceae</taxon>
        <taxon>Mycoplasma</taxon>
    </lineage>
</organism>
<evidence type="ECO:0000313" key="3">
    <source>
        <dbReference type="Proteomes" id="UP000008637"/>
    </source>
</evidence>
<feature type="region of interest" description="Disordered" evidence="1">
    <location>
        <begin position="166"/>
        <end position="188"/>
    </location>
</feature>
<proteinExistence type="predicted"/>
<gene>
    <name evidence="2" type="ORF">HF1_12450</name>
</gene>
<dbReference type="AlphaFoldDB" id="E8ZJD2"/>
<dbReference type="KEGG" id="mha:HF1_12450"/>
<dbReference type="Proteomes" id="UP000008637">
    <property type="component" value="Chromosome"/>
</dbReference>
<keyword evidence="3" id="KW-1185">Reference proteome</keyword>
<name>E8ZJD2_MYCHL</name>
<dbReference type="HOGENOM" id="CLU_098620_0_0_14"/>
<accession>E8ZJD2</accession>
<feature type="compositionally biased region" description="Polar residues" evidence="1">
    <location>
        <begin position="171"/>
        <end position="180"/>
    </location>
</feature>
<sequence>MSFSITKAAAGLGAVSGASGLGYLAAKNFSTSEDKKTSISQLFEKEGRVLLVRGQDTAQWNARWKAYVGENSNVWKLGDYDAKKGNADTAPDSFIGKCVDSSKVRVSGIEDPLYLEVVKHCSKEFSISDLISKSSKFVALNTADNQEDGEWKNAWKSYLADNRDGQDNPWGLSSGTWDSVKTQKENPPTDFKTTCNTKKNETVLWEKDSKFLNFIRWCSKAK</sequence>